<dbReference type="PROSITE" id="PS50261">
    <property type="entry name" value="G_PROTEIN_RECEP_F2_4"/>
    <property type="match status" value="1"/>
</dbReference>
<feature type="transmembrane region" description="Helical" evidence="8">
    <location>
        <begin position="150"/>
        <end position="176"/>
    </location>
</feature>
<comment type="caution">
    <text evidence="11">The sequence shown here is derived from an EMBL/GenBank/DDBJ whole genome shotgun (WGS) entry which is preliminary data.</text>
</comment>
<dbReference type="GO" id="GO:0007189">
    <property type="term" value="P:adenylate cyclase-activating G protein-coupled receptor signaling pathway"/>
    <property type="evidence" value="ECO:0007669"/>
    <property type="project" value="TreeGrafter"/>
</dbReference>
<dbReference type="PROSITE" id="PS50262">
    <property type="entry name" value="G_PROTEIN_RECEP_F1_2"/>
    <property type="match status" value="1"/>
</dbReference>
<dbReference type="InterPro" id="IPR017452">
    <property type="entry name" value="GPCR_Rhodpsn_7TM"/>
</dbReference>
<sequence length="269" mass="31037">MSIPDDTHLISLMSCGALSTIGCILIISSALLFKKLQTYAFRLVTYLSIADLFASLSFLIPGYENEIFCLSQAVIQNYSQLASLLITGIISYSLYQTIVLENTRIVKKEKLLIFLSFAIPAILTPLPFITNSYGNYHGWCWILDKNEIDIIWVIVQFYGPLVIMLFINIFFYFMVYRKLWSDDSLRDNKKLVEKMMGRLKMYPLVLLVCFGPSLFHRVYYFIYNSSNMYLDLISGCMAALYGCFNAFVYGFTTKFKKNIRKTFGKLLKN</sequence>
<dbReference type="PANTHER" id="PTHR23112">
    <property type="entry name" value="G PROTEIN-COUPLED RECEPTOR 157-RELATED"/>
    <property type="match status" value="1"/>
</dbReference>
<feature type="domain" description="G-protein coupled receptors family 1 profile" evidence="10">
    <location>
        <begin position="22"/>
        <end position="249"/>
    </location>
</feature>
<feature type="domain" description="G-protein coupled receptors family 2 profile 2" evidence="9">
    <location>
        <begin position="8"/>
        <end position="246"/>
    </location>
</feature>
<dbReference type="InterPro" id="IPR017981">
    <property type="entry name" value="GPCR_2-like_7TM"/>
</dbReference>
<comment type="subcellular location">
    <subcellularLocation>
        <location evidence="1">Membrane</location>
        <topology evidence="1">Multi-pass membrane protein</topology>
    </subcellularLocation>
</comment>
<dbReference type="GO" id="GO:0005886">
    <property type="term" value="C:plasma membrane"/>
    <property type="evidence" value="ECO:0007669"/>
    <property type="project" value="TreeGrafter"/>
</dbReference>
<dbReference type="GO" id="GO:0004930">
    <property type="term" value="F:G protein-coupled receptor activity"/>
    <property type="evidence" value="ECO:0007669"/>
    <property type="project" value="UniProtKB-KW"/>
</dbReference>
<feature type="transmembrane region" description="Helical" evidence="8">
    <location>
        <begin position="40"/>
        <end position="60"/>
    </location>
</feature>
<feature type="transmembrane region" description="Helical" evidence="8">
    <location>
        <begin position="111"/>
        <end position="130"/>
    </location>
</feature>
<dbReference type="AlphaFoldDB" id="A0A1R2BC38"/>
<dbReference type="EMBL" id="MPUH01000758">
    <property type="protein sequence ID" value="OMJ74338.1"/>
    <property type="molecule type" value="Genomic_DNA"/>
</dbReference>
<name>A0A1R2BC38_9CILI</name>
<evidence type="ECO:0000313" key="12">
    <source>
        <dbReference type="Proteomes" id="UP000187209"/>
    </source>
</evidence>
<feature type="transmembrane region" description="Helical" evidence="8">
    <location>
        <begin position="80"/>
        <end position="99"/>
    </location>
</feature>
<keyword evidence="6" id="KW-0675">Receptor</keyword>
<evidence type="ECO:0000256" key="7">
    <source>
        <dbReference type="ARBA" id="ARBA00023224"/>
    </source>
</evidence>
<protein>
    <recommendedName>
        <fullName evidence="13">G-protein coupled receptors family 2 profile 2 domain-containing protein</fullName>
    </recommendedName>
</protein>
<keyword evidence="4" id="KW-0297">G-protein coupled receptor</keyword>
<evidence type="ECO:0000256" key="2">
    <source>
        <dbReference type="ARBA" id="ARBA00022692"/>
    </source>
</evidence>
<evidence type="ECO:0008006" key="13">
    <source>
        <dbReference type="Google" id="ProtNLM"/>
    </source>
</evidence>
<feature type="transmembrane region" description="Helical" evidence="8">
    <location>
        <begin position="204"/>
        <end position="222"/>
    </location>
</feature>
<evidence type="ECO:0000259" key="9">
    <source>
        <dbReference type="PROSITE" id="PS50261"/>
    </source>
</evidence>
<accession>A0A1R2BC38</accession>
<keyword evidence="5 8" id="KW-0472">Membrane</keyword>
<feature type="transmembrane region" description="Helical" evidence="8">
    <location>
        <begin position="228"/>
        <end position="251"/>
    </location>
</feature>
<evidence type="ECO:0000256" key="5">
    <source>
        <dbReference type="ARBA" id="ARBA00023136"/>
    </source>
</evidence>
<evidence type="ECO:0000256" key="6">
    <source>
        <dbReference type="ARBA" id="ARBA00023170"/>
    </source>
</evidence>
<dbReference type="InterPro" id="IPR022343">
    <property type="entry name" value="GCR1-cAMP_receptor"/>
</dbReference>
<dbReference type="PRINTS" id="PR02001">
    <property type="entry name" value="GCR1CAMPR"/>
</dbReference>
<dbReference type="SMR" id="A0A1R2BC38"/>
<feature type="transmembrane region" description="Helical" evidence="8">
    <location>
        <begin position="12"/>
        <end position="33"/>
    </location>
</feature>
<dbReference type="InterPro" id="IPR022340">
    <property type="entry name" value="GPCR_GCR1_put"/>
</dbReference>
<keyword evidence="12" id="KW-1185">Reference proteome</keyword>
<evidence type="ECO:0000256" key="1">
    <source>
        <dbReference type="ARBA" id="ARBA00004141"/>
    </source>
</evidence>
<dbReference type="Proteomes" id="UP000187209">
    <property type="component" value="Unassembled WGS sequence"/>
</dbReference>
<keyword evidence="2 8" id="KW-0812">Transmembrane</keyword>
<dbReference type="GO" id="GO:0007166">
    <property type="term" value="P:cell surface receptor signaling pathway"/>
    <property type="evidence" value="ECO:0007669"/>
    <property type="project" value="InterPro"/>
</dbReference>
<dbReference type="PRINTS" id="PR02000">
    <property type="entry name" value="GCR1PLANT"/>
</dbReference>
<keyword evidence="7" id="KW-0807">Transducer</keyword>
<evidence type="ECO:0000259" key="10">
    <source>
        <dbReference type="PROSITE" id="PS50262"/>
    </source>
</evidence>
<proteinExistence type="predicted"/>
<keyword evidence="3 8" id="KW-1133">Transmembrane helix</keyword>
<dbReference type="SUPFAM" id="SSF81321">
    <property type="entry name" value="Family A G protein-coupled receptor-like"/>
    <property type="match status" value="1"/>
</dbReference>
<reference evidence="11 12" key="1">
    <citation type="submission" date="2016-11" db="EMBL/GenBank/DDBJ databases">
        <title>The macronuclear genome of Stentor coeruleus: a giant cell with tiny introns.</title>
        <authorList>
            <person name="Slabodnick M."/>
            <person name="Ruby J.G."/>
            <person name="Reiff S.B."/>
            <person name="Swart E.C."/>
            <person name="Gosai S."/>
            <person name="Prabakaran S."/>
            <person name="Witkowska E."/>
            <person name="Larue G.E."/>
            <person name="Fisher S."/>
            <person name="Freeman R.M."/>
            <person name="Gunawardena J."/>
            <person name="Chu W."/>
            <person name="Stover N.A."/>
            <person name="Gregory B.D."/>
            <person name="Nowacki M."/>
            <person name="Derisi J."/>
            <person name="Roy S.W."/>
            <person name="Marshall W.F."/>
            <person name="Sood P."/>
        </authorList>
    </citation>
    <scope>NUCLEOTIDE SEQUENCE [LARGE SCALE GENOMIC DNA]</scope>
    <source>
        <strain evidence="11">WM001</strain>
    </source>
</reference>
<organism evidence="11 12">
    <name type="scientific">Stentor coeruleus</name>
    <dbReference type="NCBI Taxonomy" id="5963"/>
    <lineage>
        <taxon>Eukaryota</taxon>
        <taxon>Sar</taxon>
        <taxon>Alveolata</taxon>
        <taxon>Ciliophora</taxon>
        <taxon>Postciliodesmatophora</taxon>
        <taxon>Heterotrichea</taxon>
        <taxon>Heterotrichida</taxon>
        <taxon>Stentoridae</taxon>
        <taxon>Stentor</taxon>
    </lineage>
</organism>
<dbReference type="Gene3D" id="1.20.1070.10">
    <property type="entry name" value="Rhodopsin 7-helix transmembrane proteins"/>
    <property type="match status" value="1"/>
</dbReference>
<evidence type="ECO:0000256" key="3">
    <source>
        <dbReference type="ARBA" id="ARBA00022989"/>
    </source>
</evidence>
<evidence type="ECO:0000313" key="11">
    <source>
        <dbReference type="EMBL" id="OMJ74338.1"/>
    </source>
</evidence>
<dbReference type="PANTHER" id="PTHR23112:SF0">
    <property type="entry name" value="TRANSMEMBRANE PROTEIN 116"/>
    <property type="match status" value="1"/>
</dbReference>
<evidence type="ECO:0000256" key="4">
    <source>
        <dbReference type="ARBA" id="ARBA00023040"/>
    </source>
</evidence>
<gene>
    <name evidence="11" type="ORF">SteCoe_26758</name>
</gene>
<dbReference type="Pfam" id="PF05462">
    <property type="entry name" value="Dicty_CAR"/>
    <property type="match status" value="1"/>
</dbReference>
<dbReference type="OrthoDB" id="312739at2759"/>
<evidence type="ECO:0000256" key="8">
    <source>
        <dbReference type="SAM" id="Phobius"/>
    </source>
</evidence>